<feature type="domain" description="Initiator binding" evidence="2">
    <location>
        <begin position="21"/>
        <end position="144"/>
    </location>
</feature>
<proteinExistence type="predicted"/>
<evidence type="ECO:0000313" key="4">
    <source>
        <dbReference type="Proteomes" id="UP001470230"/>
    </source>
</evidence>
<evidence type="ECO:0000256" key="1">
    <source>
        <dbReference type="SAM" id="MobiDB-lite"/>
    </source>
</evidence>
<feature type="region of interest" description="Disordered" evidence="1">
    <location>
        <begin position="150"/>
        <end position="185"/>
    </location>
</feature>
<evidence type="ECO:0000313" key="3">
    <source>
        <dbReference type="EMBL" id="KAK8863921.1"/>
    </source>
</evidence>
<sequence>MLNLNQSRDTESPTSSLSRADAIEYMRLKESFIHSQSSRTRDRRGNTFKQEIETIIRFVDSRQEDRELRALATGLIRNGSYLCVNSQRLKLFVRRCKSSINNGFQQLGFESVKSRSCSNACLTSALPSIASQTNLGRQWTVRCIEKPVSSNGTTQATLPISQEAPPPSIPASHALGSPPKSGNSTFQHQLLLERPKSAAPFVRSLLPIPILTSKSPLPIPKIIGQNSSSINTINSFSSIPVQQNAPPITPFLVDIPPPEQEDTFNEFTTQSNDVFSSWDLNIENLDNSTSTSTESSLNGAVASSSNSSSFSSEMSGQDSVFSFDQTSADLHPFDDMAFKLFCFE</sequence>
<evidence type="ECO:0000259" key="2">
    <source>
        <dbReference type="Pfam" id="PF10416"/>
    </source>
</evidence>
<reference evidence="3 4" key="1">
    <citation type="submission" date="2024-04" db="EMBL/GenBank/DDBJ databases">
        <title>Tritrichomonas musculus Genome.</title>
        <authorList>
            <person name="Alves-Ferreira E."/>
            <person name="Grigg M."/>
            <person name="Lorenzi H."/>
            <person name="Galac M."/>
        </authorList>
    </citation>
    <scope>NUCLEOTIDE SEQUENCE [LARGE SCALE GENOMIC DNA]</scope>
    <source>
        <strain evidence="3 4">EAF2021</strain>
    </source>
</reference>
<dbReference type="EMBL" id="JAPFFF010000017">
    <property type="protein sequence ID" value="KAK8863921.1"/>
    <property type="molecule type" value="Genomic_DNA"/>
</dbReference>
<organism evidence="3 4">
    <name type="scientific">Tritrichomonas musculus</name>
    <dbReference type="NCBI Taxonomy" id="1915356"/>
    <lineage>
        <taxon>Eukaryota</taxon>
        <taxon>Metamonada</taxon>
        <taxon>Parabasalia</taxon>
        <taxon>Tritrichomonadida</taxon>
        <taxon>Tritrichomonadidae</taxon>
        <taxon>Tritrichomonas</taxon>
    </lineage>
</organism>
<protein>
    <recommendedName>
        <fullName evidence="2">Initiator binding domain-containing protein</fullName>
    </recommendedName>
</protein>
<feature type="compositionally biased region" description="Polar residues" evidence="1">
    <location>
        <begin position="150"/>
        <end position="160"/>
    </location>
</feature>
<dbReference type="InterPro" id="IPR018845">
    <property type="entry name" value="Initiator-bd"/>
</dbReference>
<dbReference type="Proteomes" id="UP001470230">
    <property type="component" value="Unassembled WGS sequence"/>
</dbReference>
<gene>
    <name evidence="3" type="ORF">M9Y10_011614</name>
</gene>
<name>A0ABR2IJT5_9EUKA</name>
<keyword evidence="4" id="KW-1185">Reference proteome</keyword>
<dbReference type="Pfam" id="PF10416">
    <property type="entry name" value="IBD"/>
    <property type="match status" value="1"/>
</dbReference>
<comment type="caution">
    <text evidence="3">The sequence shown here is derived from an EMBL/GenBank/DDBJ whole genome shotgun (WGS) entry which is preliminary data.</text>
</comment>
<accession>A0ABR2IJT5</accession>